<organism evidence="1">
    <name type="scientific">Pseudo-nitzschia australis</name>
    <dbReference type="NCBI Taxonomy" id="44445"/>
    <lineage>
        <taxon>Eukaryota</taxon>
        <taxon>Sar</taxon>
        <taxon>Stramenopiles</taxon>
        <taxon>Ochrophyta</taxon>
        <taxon>Bacillariophyta</taxon>
        <taxon>Bacillariophyceae</taxon>
        <taxon>Bacillariophycidae</taxon>
        <taxon>Bacillariales</taxon>
        <taxon>Bacillariaceae</taxon>
        <taxon>Pseudo-nitzschia</taxon>
    </lineage>
</organism>
<sequence length="184" mass="19997">MTRLLSAFGKAASLTVRGAAVTFGSTLFSCAAACSIEKGANRMILKHYPHKLVNVEAASGITQEELNLVKLHYGGGIVAATNQAATEDDSSTTTTRTEMEESELLFRYDSFDESSVEYSSQYNELNSQIATTDTAGGNASQQEEEQEKSTINKFWTEEDTAAKYISMIPIIVPRQEILACSMTA</sequence>
<proteinExistence type="predicted"/>
<accession>A0A7S4AUC7</accession>
<protein>
    <submittedName>
        <fullName evidence="1">Uncharacterized protein</fullName>
    </submittedName>
</protein>
<evidence type="ECO:0000313" key="1">
    <source>
        <dbReference type="EMBL" id="CAE0727181.1"/>
    </source>
</evidence>
<name>A0A7S4AUC7_9STRA</name>
<gene>
    <name evidence="1" type="ORF">PAUS00366_LOCUS19941</name>
</gene>
<reference evidence="1" key="1">
    <citation type="submission" date="2021-01" db="EMBL/GenBank/DDBJ databases">
        <authorList>
            <person name="Corre E."/>
            <person name="Pelletier E."/>
            <person name="Niang G."/>
            <person name="Scheremetjew M."/>
            <person name="Finn R."/>
            <person name="Kale V."/>
            <person name="Holt S."/>
            <person name="Cochrane G."/>
            <person name="Meng A."/>
            <person name="Brown T."/>
            <person name="Cohen L."/>
        </authorList>
    </citation>
    <scope>NUCLEOTIDE SEQUENCE</scope>
    <source>
        <strain evidence="1">10249 10 AB</strain>
    </source>
</reference>
<dbReference type="PROSITE" id="PS51257">
    <property type="entry name" value="PROKAR_LIPOPROTEIN"/>
    <property type="match status" value="1"/>
</dbReference>
<dbReference type="EMBL" id="HBIX01029796">
    <property type="protein sequence ID" value="CAE0727181.1"/>
    <property type="molecule type" value="Transcribed_RNA"/>
</dbReference>
<dbReference type="AlphaFoldDB" id="A0A7S4AUC7"/>